<name>A0A4Q7NI22_9BURK</name>
<dbReference type="CDD" id="cd13578">
    <property type="entry name" value="PBP2_Bug27"/>
    <property type="match status" value="1"/>
</dbReference>
<protein>
    <submittedName>
        <fullName evidence="3">Tripartite-type tricarboxylate transporter receptor subunit TctC</fullName>
    </submittedName>
</protein>
<proteinExistence type="inferred from homology"/>
<dbReference type="PIRSF" id="PIRSF017082">
    <property type="entry name" value="YflP"/>
    <property type="match status" value="1"/>
</dbReference>
<dbReference type="Gene3D" id="3.40.190.10">
    <property type="entry name" value="Periplasmic binding protein-like II"/>
    <property type="match status" value="1"/>
</dbReference>
<dbReference type="AlphaFoldDB" id="A0A4Q7NI22"/>
<feature type="signal peptide" evidence="2">
    <location>
        <begin position="1"/>
        <end position="17"/>
    </location>
</feature>
<keyword evidence="4" id="KW-1185">Reference proteome</keyword>
<dbReference type="EMBL" id="SGXC01000001">
    <property type="protein sequence ID" value="RZS84526.1"/>
    <property type="molecule type" value="Genomic_DNA"/>
</dbReference>
<evidence type="ECO:0000256" key="1">
    <source>
        <dbReference type="ARBA" id="ARBA00006987"/>
    </source>
</evidence>
<dbReference type="OrthoDB" id="8674725at2"/>
<accession>A0A4Q7NI22</accession>
<evidence type="ECO:0000313" key="3">
    <source>
        <dbReference type="EMBL" id="RZS84526.1"/>
    </source>
</evidence>
<gene>
    <name evidence="3" type="ORF">EV675_0543</name>
</gene>
<dbReference type="SUPFAM" id="SSF53850">
    <property type="entry name" value="Periplasmic binding protein-like II"/>
    <property type="match status" value="1"/>
</dbReference>
<keyword evidence="2" id="KW-0732">Signal</keyword>
<dbReference type="Gene3D" id="3.40.190.150">
    <property type="entry name" value="Bordetella uptake gene, domain 1"/>
    <property type="match status" value="1"/>
</dbReference>
<dbReference type="InterPro" id="IPR042100">
    <property type="entry name" value="Bug_dom1"/>
</dbReference>
<dbReference type="Pfam" id="PF03401">
    <property type="entry name" value="TctC"/>
    <property type="match status" value="1"/>
</dbReference>
<evidence type="ECO:0000256" key="2">
    <source>
        <dbReference type="SAM" id="SignalP"/>
    </source>
</evidence>
<comment type="similarity">
    <text evidence="1">Belongs to the UPF0065 (bug) family.</text>
</comment>
<dbReference type="PANTHER" id="PTHR42928">
    <property type="entry name" value="TRICARBOXYLATE-BINDING PROTEIN"/>
    <property type="match status" value="1"/>
</dbReference>
<keyword evidence="3" id="KW-0675">Receptor</keyword>
<feature type="chain" id="PRO_5020733122" evidence="2">
    <location>
        <begin position="18"/>
        <end position="321"/>
    </location>
</feature>
<dbReference type="PANTHER" id="PTHR42928:SF5">
    <property type="entry name" value="BLR1237 PROTEIN"/>
    <property type="match status" value="1"/>
</dbReference>
<dbReference type="InterPro" id="IPR005064">
    <property type="entry name" value="BUG"/>
</dbReference>
<dbReference type="Proteomes" id="UP000292445">
    <property type="component" value="Unassembled WGS sequence"/>
</dbReference>
<organism evidence="3 4">
    <name type="scientific">Pigmentiphaga kullae</name>
    <dbReference type="NCBI Taxonomy" id="151784"/>
    <lineage>
        <taxon>Bacteria</taxon>
        <taxon>Pseudomonadati</taxon>
        <taxon>Pseudomonadota</taxon>
        <taxon>Betaproteobacteria</taxon>
        <taxon>Burkholderiales</taxon>
        <taxon>Alcaligenaceae</taxon>
        <taxon>Pigmentiphaga</taxon>
    </lineage>
</organism>
<comment type="caution">
    <text evidence="3">The sequence shown here is derived from an EMBL/GenBank/DDBJ whole genome shotgun (WGS) entry which is preliminary data.</text>
</comment>
<sequence length="321" mass="33369">MRILICLLLSCCALAQAQPAPDAGYPARPVTVVVGYPPGAGTDVLARLVALRLAGRLGQPFMVENLPGASGMIGASHVAKAAPDGYTLLVAPNTLFLAAHLLPKASTPDVVRAFAPVIQLSQGMLLLAARPGLGVSDAAGLVALAKKRPGLSYGSPGSGSPMHIAGELFNRAAGVSITHVPYKGTAPAITDLLGGHIDLIYGVPGSLWPHVQAGKMVALGVVQPTRSPLLPQVPTLEEQGVKGLDVTTWYGMLAPAGTPAPVVARLNREVAAILAEPDVQKEFRAQWEVPVGGSAEDFTRRTRDDYRRAGAIVAEFGIRLD</sequence>
<evidence type="ECO:0000313" key="4">
    <source>
        <dbReference type="Proteomes" id="UP000292445"/>
    </source>
</evidence>
<dbReference type="RefSeq" id="WP_130355881.1">
    <property type="nucleotide sequence ID" value="NZ_SGXC01000001.1"/>
</dbReference>
<reference evidence="3 4" key="1">
    <citation type="submission" date="2019-02" db="EMBL/GenBank/DDBJ databases">
        <title>Genomic Encyclopedia of Type Strains, Phase IV (KMG-IV): sequencing the most valuable type-strain genomes for metagenomic binning, comparative biology and taxonomic classification.</title>
        <authorList>
            <person name="Goeker M."/>
        </authorList>
    </citation>
    <scope>NUCLEOTIDE SEQUENCE [LARGE SCALE GENOMIC DNA]</scope>
    <source>
        <strain evidence="3 4">K24</strain>
    </source>
</reference>